<gene>
    <name evidence="1" type="ORF">SDC9_163989</name>
</gene>
<proteinExistence type="predicted"/>
<sequence length="38" mass="4043">MIGTAEMLRQIQESTEARYGDDSGAAVIQVPCKSSNEG</sequence>
<protein>
    <submittedName>
        <fullName evidence="1">Uncharacterized protein</fullName>
    </submittedName>
</protein>
<dbReference type="AlphaFoldDB" id="A0A645FXL8"/>
<evidence type="ECO:0000313" key="1">
    <source>
        <dbReference type="EMBL" id="MPN16644.1"/>
    </source>
</evidence>
<reference evidence="1" key="1">
    <citation type="submission" date="2019-08" db="EMBL/GenBank/DDBJ databases">
        <authorList>
            <person name="Kucharzyk K."/>
            <person name="Murdoch R.W."/>
            <person name="Higgins S."/>
            <person name="Loffler F."/>
        </authorList>
    </citation>
    <scope>NUCLEOTIDE SEQUENCE</scope>
</reference>
<comment type="caution">
    <text evidence="1">The sequence shown here is derived from an EMBL/GenBank/DDBJ whole genome shotgun (WGS) entry which is preliminary data.</text>
</comment>
<name>A0A645FXL8_9ZZZZ</name>
<organism evidence="1">
    <name type="scientific">bioreactor metagenome</name>
    <dbReference type="NCBI Taxonomy" id="1076179"/>
    <lineage>
        <taxon>unclassified sequences</taxon>
        <taxon>metagenomes</taxon>
        <taxon>ecological metagenomes</taxon>
    </lineage>
</organism>
<dbReference type="EMBL" id="VSSQ01063637">
    <property type="protein sequence ID" value="MPN16644.1"/>
    <property type="molecule type" value="Genomic_DNA"/>
</dbReference>
<accession>A0A645FXL8</accession>